<comment type="caution">
    <text evidence="2">The sequence shown here is derived from an EMBL/GenBank/DDBJ whole genome shotgun (WGS) entry which is preliminary data.</text>
</comment>
<accession>J8F360</accession>
<organism evidence="2 3">
    <name type="scientific">Bacillus cereus MC67</name>
    <dbReference type="NCBI Taxonomy" id="1053219"/>
    <lineage>
        <taxon>Bacteria</taxon>
        <taxon>Bacillati</taxon>
        <taxon>Bacillota</taxon>
        <taxon>Bacilli</taxon>
        <taxon>Bacillales</taxon>
        <taxon>Bacillaceae</taxon>
        <taxon>Bacillus</taxon>
        <taxon>Bacillus cereus group</taxon>
    </lineage>
</organism>
<evidence type="ECO:0000259" key="1">
    <source>
        <dbReference type="PROSITE" id="PS51186"/>
    </source>
</evidence>
<dbReference type="PROSITE" id="PS51186">
    <property type="entry name" value="GNAT"/>
    <property type="match status" value="1"/>
</dbReference>
<name>J8F360_BACCE</name>
<dbReference type="Pfam" id="PF00583">
    <property type="entry name" value="Acetyltransf_1"/>
    <property type="match status" value="1"/>
</dbReference>
<dbReference type="EMBL" id="AHEN01000006">
    <property type="protein sequence ID" value="EJR03602.1"/>
    <property type="molecule type" value="Genomic_DNA"/>
</dbReference>
<proteinExistence type="predicted"/>
<gene>
    <name evidence="2" type="ORF">II3_00465</name>
</gene>
<dbReference type="AlphaFoldDB" id="J8F360"/>
<feature type="domain" description="N-acetyltransferase" evidence="1">
    <location>
        <begin position="27"/>
        <end position="189"/>
    </location>
</feature>
<dbReference type="InterPro" id="IPR016181">
    <property type="entry name" value="Acyl_CoA_acyltransferase"/>
</dbReference>
<dbReference type="InterPro" id="IPR000182">
    <property type="entry name" value="GNAT_dom"/>
</dbReference>
<reference evidence="2 3" key="1">
    <citation type="submission" date="2012-04" db="EMBL/GenBank/DDBJ databases">
        <title>The Genome Sequence of Bacillus cereus MC67.</title>
        <authorList>
            <consortium name="The Broad Institute Genome Sequencing Platform"/>
            <consortium name="The Broad Institute Genome Sequencing Center for Infectious Disease"/>
            <person name="Feldgarden M."/>
            <person name="Van der Auwera G.A."/>
            <person name="Mahillon J."/>
            <person name="Duprez V."/>
            <person name="Timmery S."/>
            <person name="Mattelet C."/>
            <person name="Dierick K."/>
            <person name="Sun M."/>
            <person name="Yu Z."/>
            <person name="Zhu L."/>
            <person name="Hu X."/>
            <person name="Shank E.B."/>
            <person name="Swiecicka I."/>
            <person name="Hansen B.M."/>
            <person name="Andrup L."/>
            <person name="Young S.K."/>
            <person name="Zeng Q."/>
            <person name="Gargeya S."/>
            <person name="Fitzgerald M."/>
            <person name="Haas B."/>
            <person name="Abouelleil A."/>
            <person name="Alvarado L."/>
            <person name="Arachchi H.M."/>
            <person name="Berlin A."/>
            <person name="Chapman S.B."/>
            <person name="Goldberg J."/>
            <person name="Griggs A."/>
            <person name="Gujja S."/>
            <person name="Hansen M."/>
            <person name="Howarth C."/>
            <person name="Imamovic A."/>
            <person name="Larimer J."/>
            <person name="McCowen C."/>
            <person name="Montmayeur A."/>
            <person name="Murphy C."/>
            <person name="Neiman D."/>
            <person name="Pearson M."/>
            <person name="Priest M."/>
            <person name="Roberts A."/>
            <person name="Saif S."/>
            <person name="Shea T."/>
            <person name="Sisk P."/>
            <person name="Sykes S."/>
            <person name="Wortman J."/>
            <person name="Nusbaum C."/>
            <person name="Birren B."/>
        </authorList>
    </citation>
    <scope>NUCLEOTIDE SEQUENCE [LARGE SCALE GENOMIC DNA]</scope>
    <source>
        <strain evidence="2 3">MC67</strain>
    </source>
</reference>
<dbReference type="HOGENOM" id="CLU_013985_18_2_9"/>
<sequence>MKIHSFFIWEKTFCYNHLQKGMQMMEIHIRRATKDDIAGIVKVHVESWKTTYKGIFANGILENVTIEQRKKQWENIFQKEDNLQYRFIAEMLTGEIIGFIDGGTERMGTYNCDMELYAIYILQDYQGLKVGKRLFQALLSECINNNMESLLVWVVSNNPSKKFYEKYNPEKIDTKLLERLNVEEIAYAWRDMDCLYKSLSI</sequence>
<dbReference type="Proteomes" id="UP000006997">
    <property type="component" value="Unassembled WGS sequence"/>
</dbReference>
<dbReference type="CDD" id="cd04301">
    <property type="entry name" value="NAT_SF"/>
    <property type="match status" value="1"/>
</dbReference>
<dbReference type="GO" id="GO:0016747">
    <property type="term" value="F:acyltransferase activity, transferring groups other than amino-acyl groups"/>
    <property type="evidence" value="ECO:0007669"/>
    <property type="project" value="InterPro"/>
</dbReference>
<dbReference type="SUPFAM" id="SSF55729">
    <property type="entry name" value="Acyl-CoA N-acyltransferases (Nat)"/>
    <property type="match status" value="1"/>
</dbReference>
<evidence type="ECO:0000313" key="2">
    <source>
        <dbReference type="EMBL" id="EJR03602.1"/>
    </source>
</evidence>
<evidence type="ECO:0000313" key="3">
    <source>
        <dbReference type="Proteomes" id="UP000006997"/>
    </source>
</evidence>
<protein>
    <recommendedName>
        <fullName evidence="1">N-acetyltransferase domain-containing protein</fullName>
    </recommendedName>
</protein>
<dbReference type="Gene3D" id="3.40.630.30">
    <property type="match status" value="1"/>
</dbReference>
<dbReference type="PATRIC" id="fig|1053219.3.peg.470"/>